<feature type="chain" id="PRO_5023121715" evidence="1">
    <location>
        <begin position="20"/>
        <end position="52"/>
    </location>
</feature>
<keyword evidence="1" id="KW-0732">Signal</keyword>
<organism evidence="2 3">
    <name type="scientific">Heliocybe sulcata</name>
    <dbReference type="NCBI Taxonomy" id="5364"/>
    <lineage>
        <taxon>Eukaryota</taxon>
        <taxon>Fungi</taxon>
        <taxon>Dikarya</taxon>
        <taxon>Basidiomycota</taxon>
        <taxon>Agaricomycotina</taxon>
        <taxon>Agaricomycetes</taxon>
        <taxon>Gloeophyllales</taxon>
        <taxon>Gloeophyllaceae</taxon>
        <taxon>Heliocybe</taxon>
    </lineage>
</organism>
<gene>
    <name evidence="2" type="ORF">OE88DRAFT_1663675</name>
</gene>
<reference evidence="2 3" key="1">
    <citation type="journal article" date="2019" name="Nat. Ecol. Evol.">
        <title>Megaphylogeny resolves global patterns of mushroom evolution.</title>
        <authorList>
            <person name="Varga T."/>
            <person name="Krizsan K."/>
            <person name="Foldi C."/>
            <person name="Dima B."/>
            <person name="Sanchez-Garcia M."/>
            <person name="Sanchez-Ramirez S."/>
            <person name="Szollosi G.J."/>
            <person name="Szarkandi J.G."/>
            <person name="Papp V."/>
            <person name="Albert L."/>
            <person name="Andreopoulos W."/>
            <person name="Angelini C."/>
            <person name="Antonin V."/>
            <person name="Barry K.W."/>
            <person name="Bougher N.L."/>
            <person name="Buchanan P."/>
            <person name="Buyck B."/>
            <person name="Bense V."/>
            <person name="Catcheside P."/>
            <person name="Chovatia M."/>
            <person name="Cooper J."/>
            <person name="Damon W."/>
            <person name="Desjardin D."/>
            <person name="Finy P."/>
            <person name="Geml J."/>
            <person name="Haridas S."/>
            <person name="Hughes K."/>
            <person name="Justo A."/>
            <person name="Karasinski D."/>
            <person name="Kautmanova I."/>
            <person name="Kiss B."/>
            <person name="Kocsube S."/>
            <person name="Kotiranta H."/>
            <person name="LaButti K.M."/>
            <person name="Lechner B.E."/>
            <person name="Liimatainen K."/>
            <person name="Lipzen A."/>
            <person name="Lukacs Z."/>
            <person name="Mihaltcheva S."/>
            <person name="Morgado L.N."/>
            <person name="Niskanen T."/>
            <person name="Noordeloos M.E."/>
            <person name="Ohm R.A."/>
            <person name="Ortiz-Santana B."/>
            <person name="Ovrebo C."/>
            <person name="Racz N."/>
            <person name="Riley R."/>
            <person name="Savchenko A."/>
            <person name="Shiryaev A."/>
            <person name="Soop K."/>
            <person name="Spirin V."/>
            <person name="Szebenyi C."/>
            <person name="Tomsovsky M."/>
            <person name="Tulloss R.E."/>
            <person name="Uehling J."/>
            <person name="Grigoriev I.V."/>
            <person name="Vagvolgyi C."/>
            <person name="Papp T."/>
            <person name="Martin F.M."/>
            <person name="Miettinen O."/>
            <person name="Hibbett D.S."/>
            <person name="Nagy L.G."/>
        </authorList>
    </citation>
    <scope>NUCLEOTIDE SEQUENCE [LARGE SCALE GENOMIC DNA]</scope>
    <source>
        <strain evidence="2 3">OMC1185</strain>
    </source>
</reference>
<dbReference type="AlphaFoldDB" id="A0A5C3MUY9"/>
<dbReference type="Proteomes" id="UP000305948">
    <property type="component" value="Unassembled WGS sequence"/>
</dbReference>
<feature type="signal peptide" evidence="1">
    <location>
        <begin position="1"/>
        <end position="19"/>
    </location>
</feature>
<keyword evidence="3" id="KW-1185">Reference proteome</keyword>
<protein>
    <submittedName>
        <fullName evidence="2">Uncharacterized protein</fullName>
    </submittedName>
</protein>
<evidence type="ECO:0000256" key="1">
    <source>
        <dbReference type="SAM" id="SignalP"/>
    </source>
</evidence>
<sequence>MRLSAVTLAFLLFTGPAWSIPRVYEHNGWDTSWWADYIESHTHTVPSRPTQL</sequence>
<evidence type="ECO:0000313" key="2">
    <source>
        <dbReference type="EMBL" id="TFK48612.1"/>
    </source>
</evidence>
<name>A0A5C3MUY9_9AGAM</name>
<dbReference type="EMBL" id="ML213518">
    <property type="protein sequence ID" value="TFK48612.1"/>
    <property type="molecule type" value="Genomic_DNA"/>
</dbReference>
<accession>A0A5C3MUY9</accession>
<evidence type="ECO:0000313" key="3">
    <source>
        <dbReference type="Proteomes" id="UP000305948"/>
    </source>
</evidence>
<proteinExistence type="predicted"/>